<dbReference type="Proteomes" id="UP000009236">
    <property type="component" value="Chromosome"/>
</dbReference>
<accession>F6FUD8</accession>
<sequence>MGTGRVDDRALAGRGRVLRLGVARDTAAVRHITTFLVVTVATVLVTRAYLAATGYPQIGGGDLHVAHVLWGGLLMAVAFVLLLSYVGPPVRWVGAVLGGVGFGLFVDEVGKFVTADNDYFYAPTAALIYATIVALVLLVEAMHGRRAHHPSEYLAVAADRAAAGLAGGFTEAARAEARALVERGRGEPGAAELAALVEAVPHDEVAVPDPVHRLVARADRWMRRAVGLRWTGWLVGLAVLAVAASSALTGLRVLSGDAPSPSWVGVGILAGAGATAACLAVAAVLRRGDPHRAAAWVRRGVIVSLLITQVLVFRAVQWVGVLGLVVDLVVFALLEVAAREAAAEEVTEQR</sequence>
<feature type="transmembrane region" description="Helical" evidence="1">
    <location>
        <begin position="263"/>
        <end position="284"/>
    </location>
</feature>
<feature type="transmembrane region" description="Helical" evidence="1">
    <location>
        <begin position="90"/>
        <end position="107"/>
    </location>
</feature>
<keyword evidence="3" id="KW-1185">Reference proteome</keyword>
<dbReference type="HOGENOM" id="CLU_057313_0_0_11"/>
<keyword evidence="1" id="KW-0472">Membrane</keyword>
<dbReference type="AlphaFoldDB" id="F6FUD8"/>
<organism evidence="3">
    <name type="scientific">Isoptericola variabilis (strain 225)</name>
    <dbReference type="NCBI Taxonomy" id="743718"/>
    <lineage>
        <taxon>Bacteria</taxon>
        <taxon>Bacillati</taxon>
        <taxon>Actinomycetota</taxon>
        <taxon>Actinomycetes</taxon>
        <taxon>Micrococcales</taxon>
        <taxon>Promicromonosporaceae</taxon>
        <taxon>Isoptericola</taxon>
    </lineage>
</organism>
<gene>
    <name evidence="2" type="ordered locus">Isova_1505</name>
</gene>
<feature type="transmembrane region" description="Helical" evidence="1">
    <location>
        <begin position="230"/>
        <end position="251"/>
    </location>
</feature>
<evidence type="ECO:0000313" key="2">
    <source>
        <dbReference type="EMBL" id="AEG44266.1"/>
    </source>
</evidence>
<dbReference type="STRING" id="743718.Isova_1505"/>
<proteinExistence type="predicted"/>
<evidence type="ECO:0000256" key="1">
    <source>
        <dbReference type="SAM" id="Phobius"/>
    </source>
</evidence>
<keyword evidence="1" id="KW-1133">Transmembrane helix</keyword>
<dbReference type="EMBL" id="CP002810">
    <property type="protein sequence ID" value="AEG44266.1"/>
    <property type="molecule type" value="Genomic_DNA"/>
</dbReference>
<dbReference type="KEGG" id="iva:Isova_1505"/>
<feature type="transmembrane region" description="Helical" evidence="1">
    <location>
        <begin position="32"/>
        <end position="52"/>
    </location>
</feature>
<dbReference type="RefSeq" id="WP_013838658.1">
    <property type="nucleotide sequence ID" value="NC_015588.1"/>
</dbReference>
<evidence type="ECO:0000313" key="3">
    <source>
        <dbReference type="Proteomes" id="UP000009236"/>
    </source>
</evidence>
<dbReference type="eggNOG" id="ENOG502ZBUI">
    <property type="taxonomic scope" value="Bacteria"/>
</dbReference>
<feature type="transmembrane region" description="Helical" evidence="1">
    <location>
        <begin position="64"/>
        <end position="83"/>
    </location>
</feature>
<keyword evidence="1" id="KW-0812">Transmembrane</keyword>
<protein>
    <submittedName>
        <fullName evidence="2">Uncharacterized protein</fullName>
    </submittedName>
</protein>
<name>F6FUD8_ISOV2</name>
<feature type="transmembrane region" description="Helical" evidence="1">
    <location>
        <begin position="119"/>
        <end position="139"/>
    </location>
</feature>
<reference evidence="2 3" key="1">
    <citation type="submission" date="2011-05" db="EMBL/GenBank/DDBJ databases">
        <title>Complete sequence of Isoptericola variabilis 225.</title>
        <authorList>
            <consortium name="US DOE Joint Genome Institute"/>
            <person name="Lucas S."/>
            <person name="Han J."/>
            <person name="Lapidus A."/>
            <person name="Cheng J.-F."/>
            <person name="Goodwin L."/>
            <person name="Pitluck S."/>
            <person name="Peters L."/>
            <person name="Mikhailova N."/>
            <person name="Zeytun A."/>
            <person name="Han C."/>
            <person name="Tapia R."/>
            <person name="Land M."/>
            <person name="Hauser L."/>
            <person name="Kyrpides N."/>
            <person name="Ivanova N."/>
            <person name="Pagani I."/>
            <person name="Siebers A."/>
            <person name="Allgaier M."/>
            <person name="Thelen M."/>
            <person name="Hugenholtz P."/>
            <person name="Gladden J."/>
            <person name="Woyke T."/>
        </authorList>
    </citation>
    <scope>NUCLEOTIDE SEQUENCE [LARGE SCALE GENOMIC DNA]</scope>
    <source>
        <strain evidence="3">225</strain>
    </source>
</reference>